<protein>
    <submittedName>
        <fullName evidence="1">Uncharacterized protein</fullName>
    </submittedName>
</protein>
<sequence>MKKLILLILFVQVTSCVTETGNERHYHYEIVNNSGVNIEIIPYKNPDNSQADVSKKISILNGKSYSKEVSVSPPYADNLDFQRMLYEGYLTKVCFTFNNSKKILYEYCPNGICLNDRNIFNYTFNNETTEIYTITPEDYQNAIDCGGNCN</sequence>
<dbReference type="AlphaFoldDB" id="A0A553EBA9"/>
<dbReference type="EMBL" id="VJZT01000002">
    <property type="protein sequence ID" value="TRX42235.1"/>
    <property type="molecule type" value="Genomic_DNA"/>
</dbReference>
<name>A0A553EBA9_9FLAO</name>
<dbReference type="OrthoDB" id="1439106at2"/>
<organism evidence="1 2">
    <name type="scientific">Flavobacterium restrictum</name>
    <dbReference type="NCBI Taxonomy" id="2594428"/>
    <lineage>
        <taxon>Bacteria</taxon>
        <taxon>Pseudomonadati</taxon>
        <taxon>Bacteroidota</taxon>
        <taxon>Flavobacteriia</taxon>
        <taxon>Flavobacteriales</taxon>
        <taxon>Flavobacteriaceae</taxon>
        <taxon>Flavobacterium</taxon>
    </lineage>
</organism>
<proteinExistence type="predicted"/>
<reference evidence="1 2" key="1">
    <citation type="submission" date="2019-07" db="EMBL/GenBank/DDBJ databases">
        <title>Novel species of Flavobacterium.</title>
        <authorList>
            <person name="Liu Q."/>
            <person name="Xin Y.-H."/>
        </authorList>
    </citation>
    <scope>NUCLEOTIDE SEQUENCE [LARGE SCALE GENOMIC DNA]</scope>
    <source>
        <strain evidence="1 2">LB1R34</strain>
    </source>
</reference>
<keyword evidence="2" id="KW-1185">Reference proteome</keyword>
<accession>A0A553EBA9</accession>
<comment type="caution">
    <text evidence="1">The sequence shown here is derived from an EMBL/GenBank/DDBJ whole genome shotgun (WGS) entry which is preliminary data.</text>
</comment>
<evidence type="ECO:0000313" key="1">
    <source>
        <dbReference type="EMBL" id="TRX42235.1"/>
    </source>
</evidence>
<evidence type="ECO:0000313" key="2">
    <source>
        <dbReference type="Proteomes" id="UP000316371"/>
    </source>
</evidence>
<gene>
    <name evidence="1" type="ORF">FNW21_02955</name>
</gene>
<dbReference type="RefSeq" id="WP_144255242.1">
    <property type="nucleotide sequence ID" value="NZ_VJZT01000002.1"/>
</dbReference>
<dbReference type="Proteomes" id="UP000316371">
    <property type="component" value="Unassembled WGS sequence"/>
</dbReference>